<dbReference type="EMBL" id="JBDNCH010000002">
    <property type="protein sequence ID" value="MEN9061902.1"/>
    <property type="molecule type" value="Genomic_DNA"/>
</dbReference>
<feature type="signal peptide" evidence="2">
    <location>
        <begin position="1"/>
        <end position="19"/>
    </location>
</feature>
<feature type="chain" id="PRO_5043533073" description="Quercetin dioxygenase-like cupin family protein" evidence="2">
    <location>
        <begin position="20"/>
        <end position="145"/>
    </location>
</feature>
<evidence type="ECO:0000313" key="3">
    <source>
        <dbReference type="EMBL" id="MEN9061902.1"/>
    </source>
</evidence>
<dbReference type="Proteomes" id="UP001428774">
    <property type="component" value="Unassembled WGS sequence"/>
</dbReference>
<feature type="compositionally biased region" description="Gly residues" evidence="1">
    <location>
        <begin position="131"/>
        <end position="145"/>
    </location>
</feature>
<accession>A0AAW9SNA4</accession>
<reference evidence="3 4" key="1">
    <citation type="submission" date="2024-05" db="EMBL/GenBank/DDBJ databases">
        <title>Genome sequence of Ponticoccus litoralis KCCM 90028.</title>
        <authorList>
            <person name="Kim J.M."/>
            <person name="Lee J.K."/>
            <person name="Choi B.J."/>
            <person name="Bayburt H."/>
            <person name="Baek J.H."/>
            <person name="Jeon C.O."/>
        </authorList>
    </citation>
    <scope>NUCLEOTIDE SEQUENCE [LARGE SCALE GENOMIC DNA]</scope>
    <source>
        <strain evidence="3 4">KCCM 90028</strain>
    </source>
</reference>
<evidence type="ECO:0000313" key="4">
    <source>
        <dbReference type="Proteomes" id="UP001428774"/>
    </source>
</evidence>
<proteinExistence type="predicted"/>
<organism evidence="3 4">
    <name type="scientific">Ponticoccus litoralis</name>
    <dbReference type="NCBI Taxonomy" id="422297"/>
    <lineage>
        <taxon>Bacteria</taxon>
        <taxon>Pseudomonadati</taxon>
        <taxon>Pseudomonadota</taxon>
        <taxon>Alphaproteobacteria</taxon>
        <taxon>Rhodobacterales</taxon>
        <taxon>Roseobacteraceae</taxon>
        <taxon>Ponticoccus</taxon>
    </lineage>
</organism>
<comment type="caution">
    <text evidence="3">The sequence shown here is derived from an EMBL/GenBank/DDBJ whole genome shotgun (WGS) entry which is preliminary data.</text>
</comment>
<protein>
    <recommendedName>
        <fullName evidence="5">Quercetin dioxygenase-like cupin family protein</fullName>
    </recommendedName>
</protein>
<keyword evidence="4" id="KW-1185">Reference proteome</keyword>
<evidence type="ECO:0000256" key="1">
    <source>
        <dbReference type="SAM" id="MobiDB-lite"/>
    </source>
</evidence>
<dbReference type="InterPro" id="IPR014710">
    <property type="entry name" value="RmlC-like_jellyroll"/>
</dbReference>
<feature type="compositionally biased region" description="Basic and acidic residues" evidence="1">
    <location>
        <begin position="116"/>
        <end position="128"/>
    </location>
</feature>
<keyword evidence="2" id="KW-0732">Signal</keyword>
<dbReference type="PANTHER" id="PTHR43698">
    <property type="entry name" value="RIBD C-TERMINAL DOMAIN CONTAINING PROTEIN"/>
    <property type="match status" value="1"/>
</dbReference>
<gene>
    <name evidence="3" type="ORF">ABFB10_13650</name>
</gene>
<dbReference type="AlphaFoldDB" id="A0AAW9SNA4"/>
<feature type="region of interest" description="Disordered" evidence="1">
    <location>
        <begin position="109"/>
        <end position="145"/>
    </location>
</feature>
<evidence type="ECO:0008006" key="5">
    <source>
        <dbReference type="Google" id="ProtNLM"/>
    </source>
</evidence>
<dbReference type="PANTHER" id="PTHR43698:SF1">
    <property type="entry name" value="BLL4564 PROTEIN"/>
    <property type="match status" value="1"/>
</dbReference>
<dbReference type="Gene3D" id="2.60.120.10">
    <property type="entry name" value="Jelly Rolls"/>
    <property type="match status" value="1"/>
</dbReference>
<dbReference type="SUPFAM" id="SSF51182">
    <property type="entry name" value="RmlC-like cupins"/>
    <property type="match status" value="1"/>
</dbReference>
<sequence length="145" mass="15185">MKMTLATLALSLAAPAAFAQQMTQTTPLERGGQIGSPETFTGTVFVAPVFGPGMNEVSAGEVTFMPGARSAWHTHPVGQYLIVTAGTGWYRGRRRGQAGDAHRRCGLCPGKGKPLARRDGRNLRHPLRDPGGSGRLGSDMGGAGL</sequence>
<dbReference type="InterPro" id="IPR011051">
    <property type="entry name" value="RmlC_Cupin_sf"/>
</dbReference>
<evidence type="ECO:0000256" key="2">
    <source>
        <dbReference type="SAM" id="SignalP"/>
    </source>
</evidence>
<dbReference type="RefSeq" id="WP_347166931.1">
    <property type="nucleotide sequence ID" value="NZ_JBDNCH010000002.1"/>
</dbReference>
<name>A0AAW9SNA4_9RHOB</name>